<reference evidence="1 2" key="1">
    <citation type="submission" date="2018-06" db="EMBL/GenBank/DDBJ databases">
        <authorList>
            <consortium name="Pathogen Informatics"/>
            <person name="Doyle S."/>
        </authorList>
    </citation>
    <scope>NUCLEOTIDE SEQUENCE [LARGE SCALE GENOMIC DNA]</scope>
    <source>
        <strain evidence="1 2">NCTC12219</strain>
    </source>
</reference>
<dbReference type="Proteomes" id="UP000255103">
    <property type="component" value="Unassembled WGS sequence"/>
</dbReference>
<name>A0A377JSL0_9HELI</name>
<dbReference type="AlphaFoldDB" id="A0A377JSL0"/>
<proteinExistence type="predicted"/>
<sequence length="187" mass="21525">MDIKEILQAQGIQTRIVPCEIEVAFAKAKENLEAYRKEFVALSQHRYGSITQWLNKNKSKNRLEDTDEVLLELLVELYQKVENIEQILLNKSFAYVPLSGEGIANFVGHSVLCMPENVFEKGQEYYLRIFLNAFPKRYVGIFAKAVDERIVVFTQIHQSDVVDFDSFVAQMERLMILDSKSALKGVE</sequence>
<evidence type="ECO:0000313" key="1">
    <source>
        <dbReference type="EMBL" id="STP10867.1"/>
    </source>
</evidence>
<accession>A0A377JSL0</accession>
<dbReference type="EMBL" id="UGHX01000001">
    <property type="protein sequence ID" value="STP10867.1"/>
    <property type="molecule type" value="Genomic_DNA"/>
</dbReference>
<protein>
    <submittedName>
        <fullName evidence="1">Uncharacterized protein</fullName>
    </submittedName>
</protein>
<organism evidence="1 2">
    <name type="scientific">Helicobacter cinaedi</name>
    <dbReference type="NCBI Taxonomy" id="213"/>
    <lineage>
        <taxon>Bacteria</taxon>
        <taxon>Pseudomonadati</taxon>
        <taxon>Campylobacterota</taxon>
        <taxon>Epsilonproteobacteria</taxon>
        <taxon>Campylobacterales</taxon>
        <taxon>Helicobacteraceae</taxon>
        <taxon>Helicobacter</taxon>
    </lineage>
</organism>
<gene>
    <name evidence="1" type="ORF">NCTC12219_00748</name>
</gene>
<evidence type="ECO:0000313" key="2">
    <source>
        <dbReference type="Proteomes" id="UP000255103"/>
    </source>
</evidence>